<feature type="transmembrane region" description="Helical" evidence="1">
    <location>
        <begin position="44"/>
        <end position="62"/>
    </location>
</feature>
<evidence type="ECO:0000256" key="1">
    <source>
        <dbReference type="SAM" id="Phobius"/>
    </source>
</evidence>
<dbReference type="RefSeq" id="WP_377732112.1">
    <property type="nucleotide sequence ID" value="NZ_JBHSRI010000002.1"/>
</dbReference>
<sequence length="64" mass="7266">MNFLWIFIFAIIITAIALIATLLLTKDSDAAYSGNKSISDQVWIYLASIPVLAIFAWIYWLVKN</sequence>
<evidence type="ECO:0000313" key="2">
    <source>
        <dbReference type="EMBL" id="MFC6038112.1"/>
    </source>
</evidence>
<keyword evidence="1" id="KW-1133">Transmembrane helix</keyword>
<evidence type="ECO:0008006" key="4">
    <source>
        <dbReference type="Google" id="ProtNLM"/>
    </source>
</evidence>
<accession>A0ABW1L4M3</accession>
<reference evidence="3" key="1">
    <citation type="journal article" date="2019" name="Int. J. Syst. Evol. Microbiol.">
        <title>The Global Catalogue of Microorganisms (GCM) 10K type strain sequencing project: providing services to taxonomists for standard genome sequencing and annotation.</title>
        <authorList>
            <consortium name="The Broad Institute Genomics Platform"/>
            <consortium name="The Broad Institute Genome Sequencing Center for Infectious Disease"/>
            <person name="Wu L."/>
            <person name="Ma J."/>
        </authorList>
    </citation>
    <scope>NUCLEOTIDE SEQUENCE [LARGE SCALE GENOMIC DNA]</scope>
    <source>
        <strain evidence="3">CCUG 54527</strain>
    </source>
</reference>
<gene>
    <name evidence="2" type="ORF">ACFPYN_01475</name>
</gene>
<protein>
    <recommendedName>
        <fullName evidence="4">Cardiolipin synthase N-terminal domain-containing protein</fullName>
    </recommendedName>
</protein>
<feature type="transmembrane region" description="Helical" evidence="1">
    <location>
        <begin position="6"/>
        <end position="24"/>
    </location>
</feature>
<keyword evidence="1" id="KW-0812">Transmembrane</keyword>
<proteinExistence type="predicted"/>
<evidence type="ECO:0000313" key="3">
    <source>
        <dbReference type="Proteomes" id="UP001596170"/>
    </source>
</evidence>
<comment type="caution">
    <text evidence="2">The sequence shown here is derived from an EMBL/GenBank/DDBJ whole genome shotgun (WGS) entry which is preliminary data.</text>
</comment>
<keyword evidence="1" id="KW-0472">Membrane</keyword>
<dbReference type="Proteomes" id="UP001596170">
    <property type="component" value="Unassembled WGS sequence"/>
</dbReference>
<dbReference type="EMBL" id="JBHSRI010000002">
    <property type="protein sequence ID" value="MFC6038112.1"/>
    <property type="molecule type" value="Genomic_DNA"/>
</dbReference>
<organism evidence="2 3">
    <name type="scientific">Paenisporosarcina macmurdoensis</name>
    <dbReference type="NCBI Taxonomy" id="212659"/>
    <lineage>
        <taxon>Bacteria</taxon>
        <taxon>Bacillati</taxon>
        <taxon>Bacillota</taxon>
        <taxon>Bacilli</taxon>
        <taxon>Bacillales</taxon>
        <taxon>Caryophanaceae</taxon>
        <taxon>Paenisporosarcina</taxon>
    </lineage>
</organism>
<name>A0ABW1L4M3_9BACL</name>
<keyword evidence="3" id="KW-1185">Reference proteome</keyword>